<feature type="signal peptide" evidence="1">
    <location>
        <begin position="1"/>
        <end position="25"/>
    </location>
</feature>
<evidence type="ECO:0000256" key="1">
    <source>
        <dbReference type="SAM" id="SignalP"/>
    </source>
</evidence>
<dbReference type="Proteomes" id="UP000033608">
    <property type="component" value="Unassembled WGS sequence"/>
</dbReference>
<evidence type="ECO:0000313" key="5">
    <source>
        <dbReference type="Proteomes" id="UP000184533"/>
    </source>
</evidence>
<evidence type="ECO:0000313" key="4">
    <source>
        <dbReference type="Proteomes" id="UP000033608"/>
    </source>
</evidence>
<accession>A0A0F5LKD3</accession>
<dbReference type="AlphaFoldDB" id="A0A0F5LKD3"/>
<dbReference type="PATRIC" id="fig|1121477.3.peg.4111"/>
<reference evidence="3 5" key="2">
    <citation type="submission" date="2016-11" db="EMBL/GenBank/DDBJ databases">
        <authorList>
            <person name="Jaros S."/>
            <person name="Januszkiewicz K."/>
            <person name="Wedrychowicz H."/>
        </authorList>
    </citation>
    <scope>NUCLEOTIDE SEQUENCE [LARGE SCALE GENOMIC DNA]</scope>
    <source>
        <strain evidence="3 5">DSM 17137</strain>
    </source>
</reference>
<gene>
    <name evidence="3" type="ORF">SAMN02745223_02743</name>
    <name evidence="2" type="ORF">VW29_14705</name>
</gene>
<dbReference type="EMBL" id="FQVC01000008">
    <property type="protein sequence ID" value="SHF48117.1"/>
    <property type="molecule type" value="Genomic_DNA"/>
</dbReference>
<keyword evidence="1" id="KW-0732">Signal</keyword>
<evidence type="ECO:0000313" key="2">
    <source>
        <dbReference type="EMBL" id="KKB82813.1"/>
    </source>
</evidence>
<feature type="chain" id="PRO_5015038280" description="HdeA/HdeB family protein" evidence="1">
    <location>
        <begin position="26"/>
        <end position="121"/>
    </location>
</feature>
<protein>
    <recommendedName>
        <fullName evidence="6">HdeA/HdeB family protein</fullName>
    </recommendedName>
</protein>
<evidence type="ECO:0008006" key="6">
    <source>
        <dbReference type="Google" id="ProtNLM"/>
    </source>
</evidence>
<dbReference type="Proteomes" id="UP000184533">
    <property type="component" value="Unassembled WGS sequence"/>
</dbReference>
<reference evidence="2 4" key="1">
    <citation type="submission" date="2015-03" db="EMBL/GenBank/DDBJ databases">
        <authorList>
            <person name="Hassan Y.I."/>
            <person name="Lepp D."/>
            <person name="Zhou T."/>
        </authorList>
    </citation>
    <scope>NUCLEOTIDE SEQUENCE [LARGE SCALE GENOMIC DNA]</scope>
    <source>
        <strain evidence="2 4">DSM 17137</strain>
    </source>
</reference>
<sequence>MPMTARLLATVAAAAAMSFSAPAFAQEEVSDAVDIAMWCGAAFTVAAQADDTPAEQAESSNAVAAILFAKAELALEADAVAETEYDRLVEFYVEDAFAQVINETGDTRYTPEECLALAAEE</sequence>
<proteinExistence type="predicted"/>
<organism evidence="2 4">
    <name type="scientific">Devosia limi DSM 17137</name>
    <dbReference type="NCBI Taxonomy" id="1121477"/>
    <lineage>
        <taxon>Bacteria</taxon>
        <taxon>Pseudomonadati</taxon>
        <taxon>Pseudomonadota</taxon>
        <taxon>Alphaproteobacteria</taxon>
        <taxon>Hyphomicrobiales</taxon>
        <taxon>Devosiaceae</taxon>
        <taxon>Devosia</taxon>
    </lineage>
</organism>
<dbReference type="STRING" id="1121477.SAMN02745223_02743"/>
<name>A0A0F5LKD3_9HYPH</name>
<keyword evidence="4" id="KW-1185">Reference proteome</keyword>
<dbReference type="EMBL" id="LAJF01000091">
    <property type="protein sequence ID" value="KKB82813.1"/>
    <property type="molecule type" value="Genomic_DNA"/>
</dbReference>
<evidence type="ECO:0000313" key="3">
    <source>
        <dbReference type="EMBL" id="SHF48117.1"/>
    </source>
</evidence>